<organism evidence="1">
    <name type="scientific">Anguilla anguilla</name>
    <name type="common">European freshwater eel</name>
    <name type="synonym">Muraena anguilla</name>
    <dbReference type="NCBI Taxonomy" id="7936"/>
    <lineage>
        <taxon>Eukaryota</taxon>
        <taxon>Metazoa</taxon>
        <taxon>Chordata</taxon>
        <taxon>Craniata</taxon>
        <taxon>Vertebrata</taxon>
        <taxon>Euteleostomi</taxon>
        <taxon>Actinopterygii</taxon>
        <taxon>Neopterygii</taxon>
        <taxon>Teleostei</taxon>
        <taxon>Anguilliformes</taxon>
        <taxon>Anguillidae</taxon>
        <taxon>Anguilla</taxon>
    </lineage>
</organism>
<reference evidence="1" key="1">
    <citation type="submission" date="2014-11" db="EMBL/GenBank/DDBJ databases">
        <authorList>
            <person name="Amaro Gonzalez C."/>
        </authorList>
    </citation>
    <scope>NUCLEOTIDE SEQUENCE</scope>
</reference>
<sequence>MNKLRLVLFYF</sequence>
<reference evidence="1" key="2">
    <citation type="journal article" date="2015" name="Fish Shellfish Immunol.">
        <title>Early steps in the European eel (Anguilla anguilla)-Vibrio vulnificus interaction in the gills: Role of the RtxA13 toxin.</title>
        <authorList>
            <person name="Callol A."/>
            <person name="Pajuelo D."/>
            <person name="Ebbesson L."/>
            <person name="Teles M."/>
            <person name="MacKenzie S."/>
            <person name="Amaro C."/>
        </authorList>
    </citation>
    <scope>NUCLEOTIDE SEQUENCE</scope>
</reference>
<evidence type="ECO:0000313" key="1">
    <source>
        <dbReference type="EMBL" id="JAI02331.1"/>
    </source>
</evidence>
<name>A0A0E9XKI5_ANGAN</name>
<proteinExistence type="predicted"/>
<protein>
    <submittedName>
        <fullName evidence="1">Uncharacterized protein</fullName>
    </submittedName>
</protein>
<dbReference type="EMBL" id="GBXM01006247">
    <property type="protein sequence ID" value="JAI02331.1"/>
    <property type="molecule type" value="Transcribed_RNA"/>
</dbReference>
<accession>A0A0E9XKI5</accession>